<keyword evidence="2" id="KW-1185">Reference proteome</keyword>
<dbReference type="EMBL" id="PP579741">
    <property type="protein sequence ID" value="XAG95797.1"/>
    <property type="molecule type" value="Genomic_DNA"/>
</dbReference>
<organism evidence="1 2">
    <name type="scientific">Enterobacter phage KKP_3711</name>
    <dbReference type="NCBI Taxonomy" id="3109398"/>
    <lineage>
        <taxon>Viruses</taxon>
        <taxon>Duplodnaviria</taxon>
        <taxon>Heunggongvirae</taxon>
        <taxon>Uroviricota</taxon>
        <taxon>Caudoviricetes</taxon>
        <taxon>Demerecviridae</taxon>
        <taxon>Markadamsvirinae</taxon>
    </lineage>
</organism>
<gene>
    <name evidence="1" type="ORF">U7154_000030</name>
</gene>
<accession>A0AAX4Q3W6</accession>
<sequence length="233" mass="27453">MRIISKFFDVYDLQHSLRDETRVWERKTETIKVRKLDGEDYGYMTPFYRSAEVILEYFYFCGQVYPLFTITPMWGTYENKKVKTFLFDRALEVCKEYGITGIGYMYKGDTLEKQFASLEAKAKEDMVAVQKMFDKFNHPLGVYSWVRKALPDEDSTQEVPCHILTFNPQLMNFYPWQEIDSNVYRFHQLIEQYLSGVIGHFEGTPVTVTTSDKDRLLAKGFDAVTSFRNMKRG</sequence>
<dbReference type="Proteomes" id="UP001437386">
    <property type="component" value="Segment"/>
</dbReference>
<evidence type="ECO:0000313" key="1">
    <source>
        <dbReference type="EMBL" id="XAG95797.1"/>
    </source>
</evidence>
<evidence type="ECO:0000313" key="2">
    <source>
        <dbReference type="Proteomes" id="UP001437386"/>
    </source>
</evidence>
<reference evidence="1 2" key="1">
    <citation type="submission" date="2024-04" db="EMBL/GenBank/DDBJ databases">
        <authorList>
            <person name="Wojcicki M."/>
            <person name="Srednicka P."/>
            <person name="Shymialevich D."/>
            <person name="Sokolowska B."/>
        </authorList>
    </citation>
    <scope>NUCLEOTIDE SEQUENCE [LARGE SCALE GENOMIC DNA]</scope>
</reference>
<proteinExistence type="predicted"/>
<name>A0AAX4Q3W6_9CAUD</name>
<protein>
    <submittedName>
        <fullName evidence="1">Uncharacterized protein</fullName>
    </submittedName>
</protein>